<dbReference type="InterPro" id="IPR020449">
    <property type="entry name" value="Tscrpt_reg_AraC-type_HTH"/>
</dbReference>
<dbReference type="AlphaFoldDB" id="A0A4Q5E838"/>
<keyword evidence="1" id="KW-0805">Transcription regulation</keyword>
<evidence type="ECO:0000313" key="6">
    <source>
        <dbReference type="Proteomes" id="UP000431575"/>
    </source>
</evidence>
<evidence type="ECO:0000256" key="2">
    <source>
        <dbReference type="ARBA" id="ARBA00023125"/>
    </source>
</evidence>
<dbReference type="InterPro" id="IPR018060">
    <property type="entry name" value="HTH_AraC"/>
</dbReference>
<gene>
    <name evidence="5" type="ORF">GAP41_11485</name>
</gene>
<dbReference type="PANTHER" id="PTHR43280:SF32">
    <property type="entry name" value="TRANSCRIPTIONAL REGULATORY PROTEIN"/>
    <property type="match status" value="1"/>
</dbReference>
<accession>A0A4Q5E838</accession>
<sequence>MTETALFNATDFPRSTAQAVYREGDILLFNTQADHCLPSEYTGRYHVHILCHAGKAQFSMMEKTYVVEADDWVIWQIGSEIYDALYSSDFDADFLLVARNFLIENNPETVWATKGYVFIKENPVFRLDKKRKRLLQTDFDLMRQRLSESNIFRREILGRTMQIFLFDLWNVYEDAINRQEDLSNVSAGLFHRFMDLVRQYSTSEREVVFYADKLCVSPKYLSEIVKKGSGRPASYWINGYATQEIVALLKKPDMTLAEISERLGFYNPAHFSRFVKKMLGVSPSEYRNELDKRRNKG</sequence>
<proteinExistence type="predicted"/>
<dbReference type="GO" id="GO:0043565">
    <property type="term" value="F:sequence-specific DNA binding"/>
    <property type="evidence" value="ECO:0007669"/>
    <property type="project" value="InterPro"/>
</dbReference>
<reference evidence="5 6" key="1">
    <citation type="journal article" date="2019" name="Nat. Med.">
        <title>A library of human gut bacterial isolates paired with longitudinal multiomics data enables mechanistic microbiome research.</title>
        <authorList>
            <person name="Poyet M."/>
            <person name="Groussin M."/>
            <person name="Gibbons S.M."/>
            <person name="Avila-Pacheco J."/>
            <person name="Jiang X."/>
            <person name="Kearney S.M."/>
            <person name="Perrotta A.R."/>
            <person name="Berdy B."/>
            <person name="Zhao S."/>
            <person name="Lieberman T.D."/>
            <person name="Swanson P.K."/>
            <person name="Smith M."/>
            <person name="Roesemann S."/>
            <person name="Alexander J.E."/>
            <person name="Rich S.A."/>
            <person name="Livny J."/>
            <person name="Vlamakis H."/>
            <person name="Clish C."/>
            <person name="Bullock K."/>
            <person name="Deik A."/>
            <person name="Scott J."/>
            <person name="Pierce K.A."/>
            <person name="Xavier R.J."/>
            <person name="Alm E.J."/>
        </authorList>
    </citation>
    <scope>NUCLEOTIDE SEQUENCE [LARGE SCALE GENOMIC DNA]</scope>
    <source>
        <strain evidence="5 6">BIOML-A6</strain>
    </source>
</reference>
<evidence type="ECO:0000259" key="4">
    <source>
        <dbReference type="PROSITE" id="PS01124"/>
    </source>
</evidence>
<dbReference type="SUPFAM" id="SSF46689">
    <property type="entry name" value="Homeodomain-like"/>
    <property type="match status" value="1"/>
</dbReference>
<dbReference type="Gene3D" id="1.10.10.60">
    <property type="entry name" value="Homeodomain-like"/>
    <property type="match status" value="1"/>
</dbReference>
<evidence type="ECO:0000256" key="3">
    <source>
        <dbReference type="ARBA" id="ARBA00023163"/>
    </source>
</evidence>
<dbReference type="InterPro" id="IPR009057">
    <property type="entry name" value="Homeodomain-like_sf"/>
</dbReference>
<dbReference type="PROSITE" id="PS01124">
    <property type="entry name" value="HTH_ARAC_FAMILY_2"/>
    <property type="match status" value="1"/>
</dbReference>
<name>A0A4Q5E838_BACUN</name>
<protein>
    <submittedName>
        <fullName evidence="5">AraC family transcriptional regulator</fullName>
    </submittedName>
</protein>
<dbReference type="SMART" id="SM00342">
    <property type="entry name" value="HTH_ARAC"/>
    <property type="match status" value="1"/>
</dbReference>
<dbReference type="RefSeq" id="WP_130080759.1">
    <property type="nucleotide sequence ID" value="NZ_RCXX01000005.1"/>
</dbReference>
<dbReference type="Pfam" id="PF12833">
    <property type="entry name" value="HTH_18"/>
    <property type="match status" value="1"/>
</dbReference>
<keyword evidence="3" id="KW-0804">Transcription</keyword>
<comment type="caution">
    <text evidence="5">The sequence shown here is derived from an EMBL/GenBank/DDBJ whole genome shotgun (WGS) entry which is preliminary data.</text>
</comment>
<dbReference type="PRINTS" id="PR00032">
    <property type="entry name" value="HTHARAC"/>
</dbReference>
<evidence type="ECO:0000313" key="5">
    <source>
        <dbReference type="EMBL" id="KAB4242255.1"/>
    </source>
</evidence>
<organism evidence="5 6">
    <name type="scientific">Bacteroides uniformis</name>
    <dbReference type="NCBI Taxonomy" id="820"/>
    <lineage>
        <taxon>Bacteria</taxon>
        <taxon>Pseudomonadati</taxon>
        <taxon>Bacteroidota</taxon>
        <taxon>Bacteroidia</taxon>
        <taxon>Bacteroidales</taxon>
        <taxon>Bacteroidaceae</taxon>
        <taxon>Bacteroides</taxon>
    </lineage>
</organism>
<dbReference type="Proteomes" id="UP000431575">
    <property type="component" value="Unassembled WGS sequence"/>
</dbReference>
<dbReference type="EMBL" id="WCTM01000006">
    <property type="protein sequence ID" value="KAB4242255.1"/>
    <property type="molecule type" value="Genomic_DNA"/>
</dbReference>
<feature type="domain" description="HTH araC/xylS-type" evidence="4">
    <location>
        <begin position="191"/>
        <end position="289"/>
    </location>
</feature>
<evidence type="ECO:0000256" key="1">
    <source>
        <dbReference type="ARBA" id="ARBA00023015"/>
    </source>
</evidence>
<dbReference type="PANTHER" id="PTHR43280">
    <property type="entry name" value="ARAC-FAMILY TRANSCRIPTIONAL REGULATOR"/>
    <property type="match status" value="1"/>
</dbReference>
<dbReference type="GO" id="GO:0003700">
    <property type="term" value="F:DNA-binding transcription factor activity"/>
    <property type="evidence" value="ECO:0007669"/>
    <property type="project" value="InterPro"/>
</dbReference>
<keyword evidence="2" id="KW-0238">DNA-binding</keyword>